<evidence type="ECO:0000256" key="1">
    <source>
        <dbReference type="SAM" id="MobiDB-lite"/>
    </source>
</evidence>
<accession>A0ABD5MQL0</accession>
<feature type="transmembrane region" description="Helical" evidence="2">
    <location>
        <begin position="169"/>
        <end position="202"/>
    </location>
</feature>
<feature type="transmembrane region" description="Helical" evidence="2">
    <location>
        <begin position="132"/>
        <end position="163"/>
    </location>
</feature>
<evidence type="ECO:0000313" key="4">
    <source>
        <dbReference type="Proteomes" id="UP001589595"/>
    </source>
</evidence>
<organism evidence="3 4">
    <name type="scientific">Halobaculum roseum</name>
    <dbReference type="NCBI Taxonomy" id="2175149"/>
    <lineage>
        <taxon>Archaea</taxon>
        <taxon>Methanobacteriati</taxon>
        <taxon>Methanobacteriota</taxon>
        <taxon>Stenosarchaea group</taxon>
        <taxon>Halobacteria</taxon>
        <taxon>Halobacteriales</taxon>
        <taxon>Haloferacaceae</taxon>
        <taxon>Halobaculum</taxon>
    </lineage>
</organism>
<keyword evidence="4" id="KW-1185">Reference proteome</keyword>
<evidence type="ECO:0000313" key="3">
    <source>
        <dbReference type="EMBL" id="MFB9826126.1"/>
    </source>
</evidence>
<name>A0ABD5MQL0_9EURY</name>
<reference evidence="3" key="1">
    <citation type="submission" date="2024-09" db="EMBL/GenBank/DDBJ databases">
        <authorList>
            <person name="Sun Q."/>
        </authorList>
    </citation>
    <scope>NUCLEOTIDE SEQUENCE [LARGE SCALE GENOMIC DNA]</scope>
    <source>
        <strain evidence="3">JCM 31273</strain>
    </source>
</reference>
<feature type="transmembrane region" description="Helical" evidence="2">
    <location>
        <begin position="254"/>
        <end position="273"/>
    </location>
</feature>
<feature type="transmembrane region" description="Helical" evidence="2">
    <location>
        <begin position="82"/>
        <end position="111"/>
    </location>
</feature>
<evidence type="ECO:0000256" key="2">
    <source>
        <dbReference type="SAM" id="Phobius"/>
    </source>
</evidence>
<proteinExistence type="predicted"/>
<dbReference type="GeneID" id="67212740"/>
<feature type="compositionally biased region" description="Gly residues" evidence="1">
    <location>
        <begin position="340"/>
        <end position="352"/>
    </location>
</feature>
<sequence length="375" mass="38415">MSLHAVEDVDDAYRATKALLWPVDRSSWVKLAVIVLFAAGPGGGFGGIQTSAPFEGGGPGGGAGVELPGGVQLPATIGGAEWLVIATIVVLISVIVLGTLFIGSVMEFVLVESLRKETVSLREYWGRRWPQGVRLFGFRLLLGLVGLGSLAVAAALVVAPFVFDGGNGLAVPILTVLAVVPFIGALGLFTGLINGFTTVFVVPIMIREERTLLGAWGRLWSTITAEPWQYLAYAAVSVVLSVVGGVLASVAVGVGAVALLIPFGLLAAVGVLVATASELLGIVIVLFAALLFGLALIGVAALVQVPLVVYLRYYALLVLGDIEESLDLIADRRAAVRAADGGGGTAAEGGAGIASEGDDDAPDDTENGTADTDEN</sequence>
<keyword evidence="2" id="KW-1133">Transmembrane helix</keyword>
<feature type="transmembrane region" description="Helical" evidence="2">
    <location>
        <begin position="280"/>
        <end position="303"/>
    </location>
</feature>
<dbReference type="AlphaFoldDB" id="A0ABD5MQL0"/>
<feature type="compositionally biased region" description="Acidic residues" evidence="1">
    <location>
        <begin position="356"/>
        <end position="375"/>
    </location>
</feature>
<gene>
    <name evidence="3" type="ORF">ACFFOL_18300</name>
</gene>
<dbReference type="Proteomes" id="UP001589595">
    <property type="component" value="Unassembled WGS sequence"/>
</dbReference>
<dbReference type="EMBL" id="JBHMAJ010000011">
    <property type="protein sequence ID" value="MFB9826126.1"/>
    <property type="molecule type" value="Genomic_DNA"/>
</dbReference>
<comment type="caution">
    <text evidence="3">The sequence shown here is derived from an EMBL/GenBank/DDBJ whole genome shotgun (WGS) entry which is preliminary data.</text>
</comment>
<evidence type="ECO:0008006" key="5">
    <source>
        <dbReference type="Google" id="ProtNLM"/>
    </source>
</evidence>
<dbReference type="Pfam" id="PF24400">
    <property type="entry name" value="DUF7544"/>
    <property type="match status" value="1"/>
</dbReference>
<dbReference type="RefSeq" id="WP_222923741.1">
    <property type="nucleotide sequence ID" value="NZ_CP082288.1"/>
</dbReference>
<protein>
    <recommendedName>
        <fullName evidence="5">Membrane domain of glycerophosphoryl diester phosphodiesterase</fullName>
    </recommendedName>
</protein>
<keyword evidence="2" id="KW-0472">Membrane</keyword>
<keyword evidence="2" id="KW-0812">Transmembrane</keyword>
<dbReference type="InterPro" id="IPR055966">
    <property type="entry name" value="DUF7544"/>
</dbReference>
<feature type="transmembrane region" description="Helical" evidence="2">
    <location>
        <begin position="230"/>
        <end position="248"/>
    </location>
</feature>
<feature type="region of interest" description="Disordered" evidence="1">
    <location>
        <begin position="338"/>
        <end position="375"/>
    </location>
</feature>